<evidence type="ECO:0000256" key="3">
    <source>
        <dbReference type="ARBA" id="ARBA00023180"/>
    </source>
</evidence>
<accession>A0A5C6CI10</accession>
<evidence type="ECO:0000313" key="5">
    <source>
        <dbReference type="EMBL" id="TWU23892.1"/>
    </source>
</evidence>
<dbReference type="EMBL" id="SJPT01000003">
    <property type="protein sequence ID" value="TWU23892.1"/>
    <property type="molecule type" value="Genomic_DNA"/>
</dbReference>
<dbReference type="GO" id="GO:0016757">
    <property type="term" value="F:glycosyltransferase activity"/>
    <property type="evidence" value="ECO:0007669"/>
    <property type="project" value="UniProtKB-KW"/>
</dbReference>
<comment type="caution">
    <text evidence="5">The sequence shown here is derived from an EMBL/GenBank/DDBJ whole genome shotgun (WGS) entry which is preliminary data.</text>
</comment>
<sequence length="371" mass="42180">MGMLEITLPLHTSVRKPPKNLRSRDHDIFASSHHQEISPASIERLRGVEAFGRGPLRHEGRYLQESFVTPAHAEAWRRERGHLRAAAERWIQSRSVIEAPTIWITDNGSCGYYHWISGALSRLEMASRSHDLGELTLLLPYQYRQHAYIQPSLKPYGLGEIRFLKRFERVYCQNLILPSHVAVPGNYNQPIIQQMHQRFRSYLAETPCRHCDRVANEFGQRVYISRSGATRRRIANEAAILPVLRKHGFSIFTAEQHDWRVQIQVAAAAKYLVSNHGAGLTHMLMMATGGRVLEIRDAMNETSNCYFALASASQLDYYYALAQPANSPQSSPLGETEMEPETLDAALTEMLSSSCELSRRVRRAQDVDVAR</sequence>
<dbReference type="InterPro" id="IPR049625">
    <property type="entry name" value="Glyco_transf_61_cat"/>
</dbReference>
<evidence type="ECO:0000313" key="6">
    <source>
        <dbReference type="Proteomes" id="UP000316304"/>
    </source>
</evidence>
<keyword evidence="2" id="KW-0808">Transferase</keyword>
<keyword evidence="6" id="KW-1185">Reference proteome</keyword>
<proteinExistence type="predicted"/>
<name>A0A5C6CI10_9BACT</name>
<dbReference type="Proteomes" id="UP000316304">
    <property type="component" value="Unassembled WGS sequence"/>
</dbReference>
<dbReference type="RefSeq" id="WP_197169108.1">
    <property type="nucleotide sequence ID" value="NZ_SJPT01000003.1"/>
</dbReference>
<evidence type="ECO:0000256" key="2">
    <source>
        <dbReference type="ARBA" id="ARBA00022679"/>
    </source>
</evidence>
<dbReference type="AlphaFoldDB" id="A0A5C6CI10"/>
<dbReference type="InterPro" id="IPR007657">
    <property type="entry name" value="Glycosyltransferase_61"/>
</dbReference>
<evidence type="ECO:0000259" key="4">
    <source>
        <dbReference type="Pfam" id="PF04577"/>
    </source>
</evidence>
<protein>
    <recommendedName>
        <fullName evidence="4">Glycosyltransferase 61 catalytic domain-containing protein</fullName>
    </recommendedName>
</protein>
<feature type="domain" description="Glycosyltransferase 61 catalytic" evidence="4">
    <location>
        <begin position="112"/>
        <end position="292"/>
    </location>
</feature>
<evidence type="ECO:0000256" key="1">
    <source>
        <dbReference type="ARBA" id="ARBA00022676"/>
    </source>
</evidence>
<gene>
    <name evidence="5" type="ORF">Pla52o_18150</name>
</gene>
<dbReference type="Pfam" id="PF04577">
    <property type="entry name" value="Glyco_transf_61"/>
    <property type="match status" value="1"/>
</dbReference>
<keyword evidence="3" id="KW-0325">Glycoprotein</keyword>
<organism evidence="5 6">
    <name type="scientific">Novipirellula galeiformis</name>
    <dbReference type="NCBI Taxonomy" id="2528004"/>
    <lineage>
        <taxon>Bacteria</taxon>
        <taxon>Pseudomonadati</taxon>
        <taxon>Planctomycetota</taxon>
        <taxon>Planctomycetia</taxon>
        <taxon>Pirellulales</taxon>
        <taxon>Pirellulaceae</taxon>
        <taxon>Novipirellula</taxon>
    </lineage>
</organism>
<reference evidence="5 6" key="1">
    <citation type="submission" date="2019-02" db="EMBL/GenBank/DDBJ databases">
        <title>Deep-cultivation of Planctomycetes and their phenomic and genomic characterization uncovers novel biology.</title>
        <authorList>
            <person name="Wiegand S."/>
            <person name="Jogler M."/>
            <person name="Boedeker C."/>
            <person name="Pinto D."/>
            <person name="Vollmers J."/>
            <person name="Rivas-Marin E."/>
            <person name="Kohn T."/>
            <person name="Peeters S.H."/>
            <person name="Heuer A."/>
            <person name="Rast P."/>
            <person name="Oberbeckmann S."/>
            <person name="Bunk B."/>
            <person name="Jeske O."/>
            <person name="Meyerdierks A."/>
            <person name="Storesund J.E."/>
            <person name="Kallscheuer N."/>
            <person name="Luecker S."/>
            <person name="Lage O.M."/>
            <person name="Pohl T."/>
            <person name="Merkel B.J."/>
            <person name="Hornburger P."/>
            <person name="Mueller R.-W."/>
            <person name="Bruemmer F."/>
            <person name="Labrenz M."/>
            <person name="Spormann A.M."/>
            <person name="Op Den Camp H."/>
            <person name="Overmann J."/>
            <person name="Amann R."/>
            <person name="Jetten M.S.M."/>
            <person name="Mascher T."/>
            <person name="Medema M.H."/>
            <person name="Devos D.P."/>
            <person name="Kaster A.-K."/>
            <person name="Ovreas L."/>
            <person name="Rohde M."/>
            <person name="Galperin M.Y."/>
            <person name="Jogler C."/>
        </authorList>
    </citation>
    <scope>NUCLEOTIDE SEQUENCE [LARGE SCALE GENOMIC DNA]</scope>
    <source>
        <strain evidence="5 6">Pla52o</strain>
    </source>
</reference>
<keyword evidence="1" id="KW-0328">Glycosyltransferase</keyword>
<dbReference type="PANTHER" id="PTHR20961">
    <property type="entry name" value="GLYCOSYLTRANSFERASE"/>
    <property type="match status" value="1"/>
</dbReference>